<gene>
    <name evidence="2" type="ORF">KL86CLO1_12873</name>
</gene>
<evidence type="ECO:0000256" key="1">
    <source>
        <dbReference type="SAM" id="MobiDB-lite"/>
    </source>
</evidence>
<evidence type="ECO:0000313" key="2">
    <source>
        <dbReference type="EMBL" id="SBW10210.1"/>
    </source>
</evidence>
<feature type="compositionally biased region" description="Basic residues" evidence="1">
    <location>
        <begin position="9"/>
        <end position="20"/>
    </location>
</feature>
<sequence>MPVAGRPAGRGKRPHRRPPHHPGTGIAIIPVLARAKTGIFLKKDKFHFVSLVGMGKFRYTNLC</sequence>
<organism evidence="2">
    <name type="scientific">uncultured Eubacteriales bacterium</name>
    <dbReference type="NCBI Taxonomy" id="172733"/>
    <lineage>
        <taxon>Bacteria</taxon>
        <taxon>Bacillati</taxon>
        <taxon>Bacillota</taxon>
        <taxon>Clostridia</taxon>
        <taxon>Eubacteriales</taxon>
        <taxon>environmental samples</taxon>
    </lineage>
</organism>
<dbReference type="AlphaFoldDB" id="A0A212KEQ8"/>
<proteinExistence type="predicted"/>
<name>A0A212KEQ8_9FIRM</name>
<reference evidence="2" key="1">
    <citation type="submission" date="2016-04" db="EMBL/GenBank/DDBJ databases">
        <authorList>
            <person name="Evans L.H."/>
            <person name="Alamgir A."/>
            <person name="Owens N."/>
            <person name="Weber N.D."/>
            <person name="Virtaneva K."/>
            <person name="Barbian K."/>
            <person name="Babar A."/>
            <person name="Rosenke K."/>
        </authorList>
    </citation>
    <scope>NUCLEOTIDE SEQUENCE</scope>
    <source>
        <strain evidence="2">86</strain>
    </source>
</reference>
<protein>
    <submittedName>
        <fullName evidence="2">Uncharacterized protein</fullName>
    </submittedName>
</protein>
<dbReference type="EMBL" id="FLUN01000001">
    <property type="protein sequence ID" value="SBW10210.1"/>
    <property type="molecule type" value="Genomic_DNA"/>
</dbReference>
<feature type="region of interest" description="Disordered" evidence="1">
    <location>
        <begin position="1"/>
        <end position="26"/>
    </location>
</feature>
<accession>A0A212KEQ8</accession>